<dbReference type="GeneID" id="29672610"/>
<dbReference type="Proteomes" id="UP000002162">
    <property type="component" value="Chromosome"/>
</dbReference>
<proteinExistence type="predicted"/>
<sequence length="288" mass="33732">MPFIKTPNKDFGLVDNQIVLSSDYKKRYQRYFAKITGSRLGSILNIGDFTNPVRTWAMMVKIYNEPIDPIYAQAGVVIEPKIKDYVETVLKVKYKQYEPAQIGYDVFKDNQIFGGIPDGEPIDENGQLLYPNQPMLEIKTTSIDSFSFKTIDYVLVLQKDEHNHPIIKKKGDKRAKWFNNDESEVIISDEYQLQLGLYCYLRKISKGIFAIAFLTSEDYINPQAFDINKNEIILVNYELDLNEFEKVISKAKTWYEEYIIKGISPKLTKEDLEWYKVWINKYETNNLY</sequence>
<accession>A0A2C9DZ60</accession>
<evidence type="ECO:0000313" key="2">
    <source>
        <dbReference type="Proteomes" id="UP000002162"/>
    </source>
</evidence>
<gene>
    <name evidence="1" type="ordered locus">UPA3_0437</name>
</gene>
<dbReference type="AlphaFoldDB" id="A0A2C9DZ60"/>
<dbReference type="Gene3D" id="3.90.320.10">
    <property type="match status" value="1"/>
</dbReference>
<protein>
    <recommendedName>
        <fullName evidence="3">YqaJ viral recombinase domain-containing protein</fullName>
    </recommendedName>
</protein>
<dbReference type="KEGG" id="upa:UPA3_0437"/>
<dbReference type="NCBIfam" id="NF045868">
    <property type="entry name" value="MPN551_DNA_bnd"/>
    <property type="match status" value="1"/>
</dbReference>
<evidence type="ECO:0000313" key="1">
    <source>
        <dbReference type="EMBL" id="ACA33274.1"/>
    </source>
</evidence>
<dbReference type="RefSeq" id="WP_010891763.1">
    <property type="nucleotide sequence ID" value="NC_010503.1"/>
</dbReference>
<reference evidence="1 2" key="1">
    <citation type="submission" date="2008-02" db="EMBL/GenBank/DDBJ databases">
        <title>Genome sequence of Ureaplasma parvum serovar 3.</title>
        <authorList>
            <person name="Methe B.A."/>
            <person name="Glass J."/>
            <person name="Waites K."/>
            <person name="Shrivastava S."/>
        </authorList>
    </citation>
    <scope>NUCLEOTIDE SEQUENCE [LARGE SCALE GENOMIC DNA]</scope>
    <source>
        <strain evidence="2">ATCC 27815 / 27 / NCTC 11736</strain>
    </source>
</reference>
<dbReference type="InterPro" id="IPR011604">
    <property type="entry name" value="PDDEXK-like_dom_sf"/>
</dbReference>
<organism evidence="1 2">
    <name type="scientific">Ureaplasma parvum serovar 3 (strain ATCC 27815 / 27 / NCTC 11736)</name>
    <dbReference type="NCBI Taxonomy" id="505682"/>
    <lineage>
        <taxon>Bacteria</taxon>
        <taxon>Bacillati</taxon>
        <taxon>Mycoplasmatota</taxon>
        <taxon>Mycoplasmoidales</taxon>
        <taxon>Mycoplasmoidaceae</taxon>
        <taxon>Ureaplasma</taxon>
    </lineage>
</organism>
<evidence type="ECO:0008006" key="3">
    <source>
        <dbReference type="Google" id="ProtNLM"/>
    </source>
</evidence>
<name>A0A2C9DZ60_UREP2</name>
<dbReference type="EMBL" id="CP000942">
    <property type="protein sequence ID" value="ACA33274.1"/>
    <property type="molecule type" value="Genomic_DNA"/>
</dbReference>
<dbReference type="HOGENOM" id="CLU_084220_0_0_14"/>